<evidence type="ECO:0000256" key="2">
    <source>
        <dbReference type="SAM" id="SignalP"/>
    </source>
</evidence>
<reference evidence="3 4" key="1">
    <citation type="submission" date="2019-03" db="EMBL/GenBank/DDBJ databases">
        <title>Genomic Encyclopedia of Type Strains, Phase IV (KMG-IV): sequencing the most valuable type-strain genomes for metagenomic binning, comparative biology and taxonomic classification.</title>
        <authorList>
            <person name="Goeker M."/>
        </authorList>
    </citation>
    <scope>NUCLEOTIDE SEQUENCE [LARGE SCALE GENOMIC DNA]</scope>
    <source>
        <strain evidence="3 4">DSM 101483</strain>
    </source>
</reference>
<feature type="chain" id="PRO_5041649872" evidence="2">
    <location>
        <begin position="21"/>
        <end position="82"/>
    </location>
</feature>
<keyword evidence="2" id="KW-0732">Signal</keyword>
<dbReference type="AlphaFoldDB" id="A0AA94TL51"/>
<accession>A0AA94TL51</accession>
<feature type="signal peptide" evidence="2">
    <location>
        <begin position="1"/>
        <end position="20"/>
    </location>
</feature>
<dbReference type="Proteomes" id="UP000295506">
    <property type="component" value="Unassembled WGS sequence"/>
</dbReference>
<organism evidence="3 4">
    <name type="scientific">Pseudodesulfovibrio indicus</name>
    <dbReference type="NCBI Taxonomy" id="1716143"/>
    <lineage>
        <taxon>Bacteria</taxon>
        <taxon>Pseudomonadati</taxon>
        <taxon>Thermodesulfobacteriota</taxon>
        <taxon>Desulfovibrionia</taxon>
        <taxon>Desulfovibrionales</taxon>
        <taxon>Desulfovibrionaceae</taxon>
    </lineage>
</organism>
<proteinExistence type="predicted"/>
<feature type="region of interest" description="Disordered" evidence="1">
    <location>
        <begin position="30"/>
        <end position="82"/>
    </location>
</feature>
<feature type="compositionally biased region" description="Basic and acidic residues" evidence="1">
    <location>
        <begin position="35"/>
        <end position="54"/>
    </location>
</feature>
<comment type="caution">
    <text evidence="3">The sequence shown here is derived from an EMBL/GenBank/DDBJ whole genome shotgun (WGS) entry which is preliminary data.</text>
</comment>
<name>A0AA94TL51_9BACT</name>
<sequence>MKKIVLATVATLLLLSPSWGMDVRPPAGSLLVASKQDDRNRPGRDERSGHEDRQPPTVIIKGKGGKVTGVEREPGKRPPRKK</sequence>
<protein>
    <submittedName>
        <fullName evidence="3">Uncharacterized protein</fullName>
    </submittedName>
</protein>
<dbReference type="EMBL" id="SOBK01000002">
    <property type="protein sequence ID" value="TDT90995.1"/>
    <property type="molecule type" value="Genomic_DNA"/>
</dbReference>
<evidence type="ECO:0000256" key="1">
    <source>
        <dbReference type="SAM" id="MobiDB-lite"/>
    </source>
</evidence>
<evidence type="ECO:0000313" key="4">
    <source>
        <dbReference type="Proteomes" id="UP000295506"/>
    </source>
</evidence>
<gene>
    <name evidence="3" type="ORF">EDC59_102430</name>
</gene>
<evidence type="ECO:0000313" key="3">
    <source>
        <dbReference type="EMBL" id="TDT90995.1"/>
    </source>
</evidence>